<feature type="domain" description="RRM" evidence="1">
    <location>
        <begin position="34"/>
        <end position="83"/>
    </location>
</feature>
<reference evidence="2 3" key="1">
    <citation type="submission" date="2015-10" db="EMBL/GenBank/DDBJ databases">
        <title>Genome analyses suggest a sexual origin of heterokaryosis in a supposedly ancient asexual fungus.</title>
        <authorList>
            <person name="Ropars J."/>
            <person name="Sedzielewska K."/>
            <person name="Noel J."/>
            <person name="Charron P."/>
            <person name="Farinelli L."/>
            <person name="Marton T."/>
            <person name="Kruger M."/>
            <person name="Pelin A."/>
            <person name="Brachmann A."/>
            <person name="Corradi N."/>
        </authorList>
    </citation>
    <scope>NUCLEOTIDE SEQUENCE [LARGE SCALE GENOMIC DNA]</scope>
    <source>
        <strain evidence="2 3">A4</strain>
    </source>
</reference>
<feature type="non-terminal residue" evidence="2">
    <location>
        <position position="125"/>
    </location>
</feature>
<sequence>MEKAIAAPITSLHDLQFHAHDPSAKKADEQLRTLVVTDIPLFVTDDQLRGTFSRYGIVTHCRTRLSKLYRTAYIVFDSATAMTQFETTWAVLCTSHCLRVCPASHSSEQRALRRAHVALLAGLPR</sequence>
<evidence type="ECO:0000313" key="3">
    <source>
        <dbReference type="Proteomes" id="UP000234323"/>
    </source>
</evidence>
<keyword evidence="3" id="KW-1185">Reference proteome</keyword>
<dbReference type="Proteomes" id="UP000234323">
    <property type="component" value="Unassembled WGS sequence"/>
</dbReference>
<organism evidence="2 3">
    <name type="scientific">Rhizophagus irregularis</name>
    <dbReference type="NCBI Taxonomy" id="588596"/>
    <lineage>
        <taxon>Eukaryota</taxon>
        <taxon>Fungi</taxon>
        <taxon>Fungi incertae sedis</taxon>
        <taxon>Mucoromycota</taxon>
        <taxon>Glomeromycotina</taxon>
        <taxon>Glomeromycetes</taxon>
        <taxon>Glomerales</taxon>
        <taxon>Glomeraceae</taxon>
        <taxon>Rhizophagus</taxon>
    </lineage>
</organism>
<comment type="caution">
    <text evidence="2">The sequence shown here is derived from an EMBL/GenBank/DDBJ whole genome shotgun (WGS) entry which is preliminary data.</text>
</comment>
<proteinExistence type="predicted"/>
<dbReference type="AlphaFoldDB" id="A0A2I1HXE2"/>
<name>A0A2I1HXE2_9GLOM</name>
<dbReference type="Pfam" id="PF00076">
    <property type="entry name" value="RRM_1"/>
    <property type="match status" value="1"/>
</dbReference>
<accession>A0A2I1HXE2</accession>
<evidence type="ECO:0000313" key="2">
    <source>
        <dbReference type="EMBL" id="PKY63550.1"/>
    </source>
</evidence>
<protein>
    <recommendedName>
        <fullName evidence="1">RRM domain-containing protein</fullName>
    </recommendedName>
</protein>
<dbReference type="SUPFAM" id="SSF54928">
    <property type="entry name" value="RNA-binding domain, RBD"/>
    <property type="match status" value="1"/>
</dbReference>
<gene>
    <name evidence="2" type="ORF">RhiirA4_494830</name>
</gene>
<dbReference type="InterPro" id="IPR012677">
    <property type="entry name" value="Nucleotide-bd_a/b_plait_sf"/>
</dbReference>
<dbReference type="InterPro" id="IPR035979">
    <property type="entry name" value="RBD_domain_sf"/>
</dbReference>
<dbReference type="GO" id="GO:0003723">
    <property type="term" value="F:RNA binding"/>
    <property type="evidence" value="ECO:0007669"/>
    <property type="project" value="InterPro"/>
</dbReference>
<dbReference type="InterPro" id="IPR000504">
    <property type="entry name" value="RRM_dom"/>
</dbReference>
<dbReference type="CDD" id="cd00590">
    <property type="entry name" value="RRM_SF"/>
    <property type="match status" value="1"/>
</dbReference>
<evidence type="ECO:0000259" key="1">
    <source>
        <dbReference type="Pfam" id="PF00076"/>
    </source>
</evidence>
<dbReference type="EMBL" id="LLXI01010829">
    <property type="protein sequence ID" value="PKY63550.1"/>
    <property type="molecule type" value="Genomic_DNA"/>
</dbReference>
<dbReference type="Gene3D" id="3.30.70.330">
    <property type="match status" value="1"/>
</dbReference>